<accession>A0AAW2ISR5</accession>
<comment type="caution">
    <text evidence="2">The sequence shown here is derived from an EMBL/GenBank/DDBJ whole genome shotgun (WGS) entry which is preliminary data.</text>
</comment>
<evidence type="ECO:0000313" key="2">
    <source>
        <dbReference type="EMBL" id="KAL0285136.1"/>
    </source>
</evidence>
<protein>
    <submittedName>
        <fullName evidence="2">Uncharacterized protein</fullName>
    </submittedName>
</protein>
<reference evidence="2" key="1">
    <citation type="submission" date="2020-06" db="EMBL/GenBank/DDBJ databases">
        <authorList>
            <person name="Li T."/>
            <person name="Hu X."/>
            <person name="Zhang T."/>
            <person name="Song X."/>
            <person name="Zhang H."/>
            <person name="Dai N."/>
            <person name="Sheng W."/>
            <person name="Hou X."/>
            <person name="Wei L."/>
        </authorList>
    </citation>
    <scope>NUCLEOTIDE SEQUENCE</scope>
    <source>
        <strain evidence="2">G01</strain>
        <tissue evidence="2">Leaf</tissue>
    </source>
</reference>
<reference evidence="2" key="2">
    <citation type="journal article" date="2024" name="Plant">
        <title>Genomic evolution and insights into agronomic trait innovations of Sesamum species.</title>
        <authorList>
            <person name="Miao H."/>
            <person name="Wang L."/>
            <person name="Qu L."/>
            <person name="Liu H."/>
            <person name="Sun Y."/>
            <person name="Le M."/>
            <person name="Wang Q."/>
            <person name="Wei S."/>
            <person name="Zheng Y."/>
            <person name="Lin W."/>
            <person name="Duan Y."/>
            <person name="Cao H."/>
            <person name="Xiong S."/>
            <person name="Wang X."/>
            <person name="Wei L."/>
            <person name="Li C."/>
            <person name="Ma Q."/>
            <person name="Ju M."/>
            <person name="Zhao R."/>
            <person name="Li G."/>
            <person name="Mu C."/>
            <person name="Tian Q."/>
            <person name="Mei H."/>
            <person name="Zhang T."/>
            <person name="Gao T."/>
            <person name="Zhang H."/>
        </authorList>
    </citation>
    <scope>NUCLEOTIDE SEQUENCE</scope>
    <source>
        <strain evidence="2">G01</strain>
    </source>
</reference>
<gene>
    <name evidence="2" type="ORF">Sangu_2792400</name>
</gene>
<sequence length="106" mass="11434">MYSRIAIANIFWSQSSRTDDDLLEEVSKEELLGAGSTGSTKTSFSHPQHGRGAKKSSNHLKSLVVPLLEVDSLLSLNSAIGCIHDPYVIGVFSHDNATSCEQKVAC</sequence>
<feature type="compositionally biased region" description="Basic residues" evidence="1">
    <location>
        <begin position="48"/>
        <end position="57"/>
    </location>
</feature>
<dbReference type="AlphaFoldDB" id="A0AAW2ISR5"/>
<proteinExistence type="predicted"/>
<evidence type="ECO:0000256" key="1">
    <source>
        <dbReference type="SAM" id="MobiDB-lite"/>
    </source>
</evidence>
<name>A0AAW2ISR5_9LAMI</name>
<dbReference type="EMBL" id="JACGWK010001614">
    <property type="protein sequence ID" value="KAL0285136.1"/>
    <property type="molecule type" value="Genomic_DNA"/>
</dbReference>
<organism evidence="2">
    <name type="scientific">Sesamum angustifolium</name>
    <dbReference type="NCBI Taxonomy" id="2727405"/>
    <lineage>
        <taxon>Eukaryota</taxon>
        <taxon>Viridiplantae</taxon>
        <taxon>Streptophyta</taxon>
        <taxon>Embryophyta</taxon>
        <taxon>Tracheophyta</taxon>
        <taxon>Spermatophyta</taxon>
        <taxon>Magnoliopsida</taxon>
        <taxon>eudicotyledons</taxon>
        <taxon>Gunneridae</taxon>
        <taxon>Pentapetalae</taxon>
        <taxon>asterids</taxon>
        <taxon>lamiids</taxon>
        <taxon>Lamiales</taxon>
        <taxon>Pedaliaceae</taxon>
        <taxon>Sesamum</taxon>
    </lineage>
</organism>
<feature type="compositionally biased region" description="Polar residues" evidence="1">
    <location>
        <begin position="37"/>
        <end position="46"/>
    </location>
</feature>
<feature type="region of interest" description="Disordered" evidence="1">
    <location>
        <begin position="33"/>
        <end position="57"/>
    </location>
</feature>